<keyword evidence="3" id="KW-0732">Signal</keyword>
<keyword evidence="2" id="KW-1133">Transmembrane helix</keyword>
<gene>
    <name evidence="4" type="ORF">OHJ16_13215</name>
</gene>
<keyword evidence="5" id="KW-1185">Reference proteome</keyword>
<sequence>MRFGRSLATVGATALVAVGALASPAAADDGSGFGIDDSYAGRYASGQSAAVSGVGCNPVNGNRSALVWGLTRDGVAIEGANGAEAANADGTWKTTIDLPAIAAGAGLKDPSALRLGVACVDYNGNVAGTAEVPLYIDSTAVDGTATIVSSDTDSDGKYDTQTFEINLTGFTPGETVKFFVTDENGSSVKDIREVTADAEGRFAYNGPVPTDLPDGKYRIVIWNATYDEGFISEAIQVTGGWWQVKDGAIPSDPNNPTPTADPSAAADPATDGDPGATAPTTPKSGLAKTGAGLGAAVVAAGLLAAGGVLLAYRRRA</sequence>
<name>A0ABT4IB87_9ACTO</name>
<dbReference type="RefSeq" id="WP_268918313.1">
    <property type="nucleotide sequence ID" value="NZ_JAPTMY010000036.1"/>
</dbReference>
<reference evidence="4" key="1">
    <citation type="submission" date="2022-10" db="EMBL/GenBank/DDBJ databases">
        <title>Genome sequence of Actinomyces israelii ATCC 10048.</title>
        <authorList>
            <person name="Watt R.M."/>
            <person name="Tong W.M."/>
        </authorList>
    </citation>
    <scope>NUCLEOTIDE SEQUENCE</scope>
    <source>
        <strain evidence="4">ATCC 10048</strain>
    </source>
</reference>
<keyword evidence="2" id="KW-0812">Transmembrane</keyword>
<evidence type="ECO:0000256" key="3">
    <source>
        <dbReference type="SAM" id="SignalP"/>
    </source>
</evidence>
<evidence type="ECO:0000313" key="4">
    <source>
        <dbReference type="EMBL" id="MCZ0859000.1"/>
    </source>
</evidence>
<feature type="region of interest" description="Disordered" evidence="1">
    <location>
        <begin position="246"/>
        <end position="284"/>
    </location>
</feature>
<protein>
    <recommendedName>
        <fullName evidence="6">Peptidase</fullName>
    </recommendedName>
</protein>
<feature type="chain" id="PRO_5045917400" description="Peptidase" evidence="3">
    <location>
        <begin position="28"/>
        <end position="316"/>
    </location>
</feature>
<evidence type="ECO:0000256" key="2">
    <source>
        <dbReference type="SAM" id="Phobius"/>
    </source>
</evidence>
<feature type="signal peptide" evidence="3">
    <location>
        <begin position="1"/>
        <end position="27"/>
    </location>
</feature>
<accession>A0ABT4IB87</accession>
<dbReference type="Proteomes" id="UP001072034">
    <property type="component" value="Unassembled WGS sequence"/>
</dbReference>
<evidence type="ECO:0008006" key="6">
    <source>
        <dbReference type="Google" id="ProtNLM"/>
    </source>
</evidence>
<evidence type="ECO:0000256" key="1">
    <source>
        <dbReference type="SAM" id="MobiDB-lite"/>
    </source>
</evidence>
<organism evidence="4 5">
    <name type="scientific">Actinomyces israelii</name>
    <dbReference type="NCBI Taxonomy" id="1659"/>
    <lineage>
        <taxon>Bacteria</taxon>
        <taxon>Bacillati</taxon>
        <taxon>Actinomycetota</taxon>
        <taxon>Actinomycetes</taxon>
        <taxon>Actinomycetales</taxon>
        <taxon>Actinomycetaceae</taxon>
        <taxon>Actinomyces</taxon>
    </lineage>
</organism>
<feature type="compositionally biased region" description="Low complexity" evidence="1">
    <location>
        <begin position="250"/>
        <end position="284"/>
    </location>
</feature>
<dbReference type="SUPFAM" id="SSF117074">
    <property type="entry name" value="Hypothetical protein PA1324"/>
    <property type="match status" value="1"/>
</dbReference>
<keyword evidence="2" id="KW-0472">Membrane</keyword>
<evidence type="ECO:0000313" key="5">
    <source>
        <dbReference type="Proteomes" id="UP001072034"/>
    </source>
</evidence>
<comment type="caution">
    <text evidence="4">The sequence shown here is derived from an EMBL/GenBank/DDBJ whole genome shotgun (WGS) entry which is preliminary data.</text>
</comment>
<proteinExistence type="predicted"/>
<feature type="transmembrane region" description="Helical" evidence="2">
    <location>
        <begin position="291"/>
        <end position="312"/>
    </location>
</feature>
<dbReference type="EMBL" id="JAPTMY010000036">
    <property type="protein sequence ID" value="MCZ0859000.1"/>
    <property type="molecule type" value="Genomic_DNA"/>
</dbReference>